<reference evidence="1" key="1">
    <citation type="submission" date="2020-05" db="EMBL/GenBank/DDBJ databases">
        <title>Phylogenomic resolution of chytrid fungi.</title>
        <authorList>
            <person name="Stajich J.E."/>
            <person name="Amses K."/>
            <person name="Simmons R."/>
            <person name="Seto K."/>
            <person name="Myers J."/>
            <person name="Bonds A."/>
            <person name="Quandt C.A."/>
            <person name="Barry K."/>
            <person name="Liu P."/>
            <person name="Grigoriev I."/>
            <person name="Longcore J.E."/>
            <person name="James T.Y."/>
        </authorList>
    </citation>
    <scope>NUCLEOTIDE SEQUENCE</scope>
    <source>
        <strain evidence="1">JEL0379</strain>
    </source>
</reference>
<dbReference type="AlphaFoldDB" id="A0AAD5TN07"/>
<comment type="caution">
    <text evidence="1">The sequence shown here is derived from an EMBL/GenBank/DDBJ whole genome shotgun (WGS) entry which is preliminary data.</text>
</comment>
<keyword evidence="2" id="KW-1185">Reference proteome</keyword>
<proteinExistence type="predicted"/>
<name>A0AAD5TN07_9FUNG</name>
<evidence type="ECO:0000313" key="1">
    <source>
        <dbReference type="EMBL" id="KAJ3181529.1"/>
    </source>
</evidence>
<protein>
    <submittedName>
        <fullName evidence="1">Uncharacterized protein</fullName>
    </submittedName>
</protein>
<dbReference type="Proteomes" id="UP001212152">
    <property type="component" value="Unassembled WGS sequence"/>
</dbReference>
<evidence type="ECO:0000313" key="2">
    <source>
        <dbReference type="Proteomes" id="UP001212152"/>
    </source>
</evidence>
<sequence>MQFNGGCADANTGRYATIRDRTTFYLEGIATSTESDSSTVVTCLDDNLMARFVEHPDLPPVDLLMPPFRPDLGEYGKIWSADTKNDLNQDVCSWHDPDPVLDPFRHRIHSHGTIASSYAHQLELFFAIAAFITPNSFETRLDTPAAVAADFAEELLVSAMGTKLIPRELLRMSLHTNALLAADHYAAKGTPSDGVESVVMEPSGHEAREDLPHAIEDSYKLLENMRDMSTLSVQYIKNNLMLLRTSIAEVSGAYKWQVVELRTARVPASWADVKLMMRIADFIATVFEELKAQQAVLERAQDEICGLNPLAADAKTVCDTLTQIPGLPEYDGEDC</sequence>
<organism evidence="1 2">
    <name type="scientific">Geranomyces variabilis</name>
    <dbReference type="NCBI Taxonomy" id="109894"/>
    <lineage>
        <taxon>Eukaryota</taxon>
        <taxon>Fungi</taxon>
        <taxon>Fungi incertae sedis</taxon>
        <taxon>Chytridiomycota</taxon>
        <taxon>Chytridiomycota incertae sedis</taxon>
        <taxon>Chytridiomycetes</taxon>
        <taxon>Spizellomycetales</taxon>
        <taxon>Powellomycetaceae</taxon>
        <taxon>Geranomyces</taxon>
    </lineage>
</organism>
<dbReference type="EMBL" id="JADGJQ010000012">
    <property type="protein sequence ID" value="KAJ3181529.1"/>
    <property type="molecule type" value="Genomic_DNA"/>
</dbReference>
<accession>A0AAD5TN07</accession>
<gene>
    <name evidence="1" type="ORF">HDU87_001139</name>
</gene>